<protein>
    <submittedName>
        <fullName evidence="1">Uncharacterized protein</fullName>
    </submittedName>
</protein>
<sequence>METIVKNQTVETKQTVTPIVKVKPMEMGALLLVNKGSNIVTLHTKTDARLKKTNNPYGIVYKYCTVNGMIGVDYESCCNRQQTRENQESNFQAMPPTWGEHIDGTCLVTHNGKLYLPIMINNVYGPVIYKDSNDKELSKDDIREFLPQKYGQTRQTTEKEVIWRKYLLTSIIAVTMNKVYYKII</sequence>
<dbReference type="EMBL" id="LAZR01043336">
    <property type="protein sequence ID" value="KKL07329.1"/>
    <property type="molecule type" value="Genomic_DNA"/>
</dbReference>
<reference evidence="1" key="1">
    <citation type="journal article" date="2015" name="Nature">
        <title>Complex archaea that bridge the gap between prokaryotes and eukaryotes.</title>
        <authorList>
            <person name="Spang A."/>
            <person name="Saw J.H."/>
            <person name="Jorgensen S.L."/>
            <person name="Zaremba-Niedzwiedzka K."/>
            <person name="Martijn J."/>
            <person name="Lind A.E."/>
            <person name="van Eijk R."/>
            <person name="Schleper C."/>
            <person name="Guy L."/>
            <person name="Ettema T.J."/>
        </authorList>
    </citation>
    <scope>NUCLEOTIDE SEQUENCE</scope>
</reference>
<proteinExistence type="predicted"/>
<gene>
    <name evidence="1" type="ORF">LCGC14_2587100</name>
</gene>
<comment type="caution">
    <text evidence="1">The sequence shown here is derived from an EMBL/GenBank/DDBJ whole genome shotgun (WGS) entry which is preliminary data.</text>
</comment>
<name>A0A0F9ACN9_9ZZZZ</name>
<evidence type="ECO:0000313" key="1">
    <source>
        <dbReference type="EMBL" id="KKL07329.1"/>
    </source>
</evidence>
<accession>A0A0F9ACN9</accession>
<dbReference type="AlphaFoldDB" id="A0A0F9ACN9"/>
<organism evidence="1">
    <name type="scientific">marine sediment metagenome</name>
    <dbReference type="NCBI Taxonomy" id="412755"/>
    <lineage>
        <taxon>unclassified sequences</taxon>
        <taxon>metagenomes</taxon>
        <taxon>ecological metagenomes</taxon>
    </lineage>
</organism>